<comment type="caution">
    <text evidence="1">The sequence shown here is derived from an EMBL/GenBank/DDBJ whole genome shotgun (WGS) entry which is preliminary data.</text>
</comment>
<name>A0ABV3HXI0_9ACTN</name>
<evidence type="ECO:0000313" key="1">
    <source>
        <dbReference type="EMBL" id="MEV4683297.1"/>
    </source>
</evidence>
<organism evidence="1 2">
    <name type="scientific">Streptomyces kurssanovii</name>
    <dbReference type="NCBI Taxonomy" id="67312"/>
    <lineage>
        <taxon>Bacteria</taxon>
        <taxon>Bacillati</taxon>
        <taxon>Actinomycetota</taxon>
        <taxon>Actinomycetes</taxon>
        <taxon>Kitasatosporales</taxon>
        <taxon>Streptomycetaceae</taxon>
        <taxon>Streptomyces</taxon>
    </lineage>
</organism>
<accession>A0ABV3HXI0</accession>
<proteinExistence type="predicted"/>
<evidence type="ECO:0000313" key="2">
    <source>
        <dbReference type="Proteomes" id="UP001552521"/>
    </source>
</evidence>
<protein>
    <submittedName>
        <fullName evidence="1">Uncharacterized protein</fullName>
    </submittedName>
</protein>
<reference evidence="1 2" key="1">
    <citation type="submission" date="2024-06" db="EMBL/GenBank/DDBJ databases">
        <title>The Natural Products Discovery Center: Release of the First 8490 Sequenced Strains for Exploring Actinobacteria Biosynthetic Diversity.</title>
        <authorList>
            <person name="Kalkreuter E."/>
            <person name="Kautsar S.A."/>
            <person name="Yang D."/>
            <person name="Bader C.D."/>
            <person name="Teijaro C.N."/>
            <person name="Fluegel L."/>
            <person name="Davis C.M."/>
            <person name="Simpson J.R."/>
            <person name="Lauterbach L."/>
            <person name="Steele A.D."/>
            <person name="Gui C."/>
            <person name="Meng S."/>
            <person name="Li G."/>
            <person name="Viehrig K."/>
            <person name="Ye F."/>
            <person name="Su P."/>
            <person name="Kiefer A.F."/>
            <person name="Nichols A."/>
            <person name="Cepeda A.J."/>
            <person name="Yan W."/>
            <person name="Fan B."/>
            <person name="Jiang Y."/>
            <person name="Adhikari A."/>
            <person name="Zheng C.-J."/>
            <person name="Schuster L."/>
            <person name="Cowan T.M."/>
            <person name="Smanski M.J."/>
            <person name="Chevrette M.G."/>
            <person name="De Carvalho L.P.S."/>
            <person name="Shen B."/>
        </authorList>
    </citation>
    <scope>NUCLEOTIDE SEQUENCE [LARGE SCALE GENOMIC DNA]</scope>
    <source>
        <strain evidence="1 2">NPDC049344</strain>
    </source>
</reference>
<dbReference type="EMBL" id="JBFAQK010000030">
    <property type="protein sequence ID" value="MEV4683297.1"/>
    <property type="molecule type" value="Genomic_DNA"/>
</dbReference>
<sequence length="93" mass="10112">MQGNTLLAVLTPTGVDQPWFLCDFAATPAWEEVRPVFEAWTAAVESHDPDGSATDQALQAVDDLGITLAPAGDEPTIEDFLLHVVGHQARYRH</sequence>
<dbReference type="Proteomes" id="UP001552521">
    <property type="component" value="Unassembled WGS sequence"/>
</dbReference>
<gene>
    <name evidence="1" type="ORF">AB0K36_21230</name>
</gene>
<keyword evidence="2" id="KW-1185">Reference proteome</keyword>
<dbReference type="RefSeq" id="WP_364596576.1">
    <property type="nucleotide sequence ID" value="NZ_JBFAQK010000030.1"/>
</dbReference>